<keyword evidence="2" id="KW-1185">Reference proteome</keyword>
<accession>A0ACB9QKV7</accession>
<name>A0ACB9QKV7_9MYRT</name>
<comment type="caution">
    <text evidence="1">The sequence shown here is derived from an EMBL/GenBank/DDBJ whole genome shotgun (WGS) entry which is preliminary data.</text>
</comment>
<dbReference type="Proteomes" id="UP001057402">
    <property type="component" value="Chromosome 6"/>
</dbReference>
<organism evidence="1 2">
    <name type="scientific">Melastoma candidum</name>
    <dbReference type="NCBI Taxonomy" id="119954"/>
    <lineage>
        <taxon>Eukaryota</taxon>
        <taxon>Viridiplantae</taxon>
        <taxon>Streptophyta</taxon>
        <taxon>Embryophyta</taxon>
        <taxon>Tracheophyta</taxon>
        <taxon>Spermatophyta</taxon>
        <taxon>Magnoliopsida</taxon>
        <taxon>eudicotyledons</taxon>
        <taxon>Gunneridae</taxon>
        <taxon>Pentapetalae</taxon>
        <taxon>rosids</taxon>
        <taxon>malvids</taxon>
        <taxon>Myrtales</taxon>
        <taxon>Melastomataceae</taxon>
        <taxon>Melastomatoideae</taxon>
        <taxon>Melastomateae</taxon>
        <taxon>Melastoma</taxon>
    </lineage>
</organism>
<proteinExistence type="predicted"/>
<reference evidence="2" key="1">
    <citation type="journal article" date="2023" name="Front. Plant Sci.">
        <title>Chromosomal-level genome assembly of Melastoma candidum provides insights into trichome evolution.</title>
        <authorList>
            <person name="Zhong Y."/>
            <person name="Wu W."/>
            <person name="Sun C."/>
            <person name="Zou P."/>
            <person name="Liu Y."/>
            <person name="Dai S."/>
            <person name="Zhou R."/>
        </authorList>
    </citation>
    <scope>NUCLEOTIDE SEQUENCE [LARGE SCALE GENOMIC DNA]</scope>
</reference>
<evidence type="ECO:0000313" key="2">
    <source>
        <dbReference type="Proteomes" id="UP001057402"/>
    </source>
</evidence>
<sequence length="174" mass="19531">MRSPSVEGAIKLEKKCADRKLKELDRQSGGGGNLLAKVINVLVRDSLEKEKERLEKAEQAFVALDLNKLRSYFGFDIFFATHVRRFGDGGIFIGNLHKPIDEVIPKLERKLSEPELLSENVTYYIFSFSTVYLQARVVQPKSEMDLQFEATKLSTPLGYINAVALCVVTFGTIG</sequence>
<evidence type="ECO:0000313" key="1">
    <source>
        <dbReference type="EMBL" id="KAI4367141.1"/>
    </source>
</evidence>
<gene>
    <name evidence="1" type="ORF">MLD38_022911</name>
</gene>
<protein>
    <submittedName>
        <fullName evidence="1">Uncharacterized protein</fullName>
    </submittedName>
</protein>
<dbReference type="EMBL" id="CM042885">
    <property type="protein sequence ID" value="KAI4367141.1"/>
    <property type="molecule type" value="Genomic_DNA"/>
</dbReference>